<feature type="domain" description="C2H2-type" evidence="3">
    <location>
        <begin position="323"/>
        <end position="360"/>
    </location>
</feature>
<gene>
    <name evidence="4" type="ORF">METBIDRAFT_78125</name>
</gene>
<dbReference type="RefSeq" id="XP_018711540.1">
    <property type="nucleotide sequence ID" value="XM_018858827.1"/>
</dbReference>
<protein>
    <recommendedName>
        <fullName evidence="3">C2H2-type domain-containing protein</fullName>
    </recommendedName>
</protein>
<dbReference type="GO" id="GO:0008270">
    <property type="term" value="F:zinc ion binding"/>
    <property type="evidence" value="ECO:0007669"/>
    <property type="project" value="UniProtKB-KW"/>
</dbReference>
<evidence type="ECO:0000256" key="2">
    <source>
        <dbReference type="SAM" id="MobiDB-lite"/>
    </source>
</evidence>
<comment type="caution">
    <text evidence="4">The sequence shown here is derived from an EMBL/GenBank/DDBJ whole genome shotgun (WGS) entry which is preliminary data.</text>
</comment>
<feature type="region of interest" description="Disordered" evidence="2">
    <location>
        <begin position="1"/>
        <end position="35"/>
    </location>
</feature>
<feature type="region of interest" description="Disordered" evidence="2">
    <location>
        <begin position="275"/>
        <end position="298"/>
    </location>
</feature>
<dbReference type="PROSITE" id="PS50157">
    <property type="entry name" value="ZINC_FINGER_C2H2_2"/>
    <property type="match status" value="1"/>
</dbReference>
<organism evidence="4 5">
    <name type="scientific">Metschnikowia bicuspidata var. bicuspidata NRRL YB-4993</name>
    <dbReference type="NCBI Taxonomy" id="869754"/>
    <lineage>
        <taxon>Eukaryota</taxon>
        <taxon>Fungi</taxon>
        <taxon>Dikarya</taxon>
        <taxon>Ascomycota</taxon>
        <taxon>Saccharomycotina</taxon>
        <taxon>Pichiomycetes</taxon>
        <taxon>Metschnikowiaceae</taxon>
        <taxon>Metschnikowia</taxon>
    </lineage>
</organism>
<reference evidence="4 5" key="1">
    <citation type="submission" date="2016-05" db="EMBL/GenBank/DDBJ databases">
        <title>Comparative genomics of biotechnologically important yeasts.</title>
        <authorList>
            <consortium name="DOE Joint Genome Institute"/>
            <person name="Riley R."/>
            <person name="Haridas S."/>
            <person name="Wolfe K.H."/>
            <person name="Lopes M.R."/>
            <person name="Hittinger C.T."/>
            <person name="Goker M."/>
            <person name="Salamov A."/>
            <person name="Wisecaver J."/>
            <person name="Long T.M."/>
            <person name="Aerts A.L."/>
            <person name="Barry K."/>
            <person name="Choi C."/>
            <person name="Clum A."/>
            <person name="Coughlan A.Y."/>
            <person name="Deshpande S."/>
            <person name="Douglass A.P."/>
            <person name="Hanson S.J."/>
            <person name="Klenk H.-P."/>
            <person name="LaButti K."/>
            <person name="Lapidus A."/>
            <person name="Lindquist E."/>
            <person name="Lipzen A."/>
            <person name="Meier-kolthoff J.P."/>
            <person name="Ohm R.A."/>
            <person name="Otillar R.P."/>
            <person name="Pangilinan J."/>
            <person name="Peng Y."/>
            <person name="Rokas A."/>
            <person name="Rosa C.A."/>
            <person name="Scheuner C."/>
            <person name="Sibirny A.A."/>
            <person name="Slot J.C."/>
            <person name="Stielow J.B."/>
            <person name="Sun H."/>
            <person name="Kurtzman C.P."/>
            <person name="Blackwell M."/>
            <person name="Grigoriev I.V."/>
            <person name="Jeffries T.W."/>
        </authorList>
    </citation>
    <scope>NUCLEOTIDE SEQUENCE [LARGE SCALE GENOMIC DNA]</scope>
    <source>
        <strain evidence="4 5">NRRL YB-4993</strain>
    </source>
</reference>
<keyword evidence="1" id="KW-0479">Metal-binding</keyword>
<dbReference type="Gene3D" id="3.30.160.60">
    <property type="entry name" value="Classic Zinc Finger"/>
    <property type="match status" value="1"/>
</dbReference>
<feature type="compositionally biased region" description="Polar residues" evidence="2">
    <location>
        <begin position="7"/>
        <end position="23"/>
    </location>
</feature>
<evidence type="ECO:0000259" key="3">
    <source>
        <dbReference type="PROSITE" id="PS50157"/>
    </source>
</evidence>
<dbReference type="OrthoDB" id="6910977at2759"/>
<dbReference type="AlphaFoldDB" id="A0A1A0HAK1"/>
<name>A0A1A0HAK1_9ASCO</name>
<evidence type="ECO:0000313" key="5">
    <source>
        <dbReference type="Proteomes" id="UP000092555"/>
    </source>
</evidence>
<accession>A0A1A0HAK1</accession>
<dbReference type="STRING" id="869754.A0A1A0HAK1"/>
<keyword evidence="1" id="KW-0862">Zinc</keyword>
<dbReference type="Proteomes" id="UP000092555">
    <property type="component" value="Unassembled WGS sequence"/>
</dbReference>
<dbReference type="EMBL" id="LXTC01000003">
    <property type="protein sequence ID" value="OBA21030.1"/>
    <property type="molecule type" value="Genomic_DNA"/>
</dbReference>
<feature type="compositionally biased region" description="Basic and acidic residues" evidence="2">
    <location>
        <begin position="281"/>
        <end position="298"/>
    </location>
</feature>
<keyword evidence="5" id="KW-1185">Reference proteome</keyword>
<sequence>MPLSGGARSQGSAPTSAAGSQDPKTAAGETSAASSRRASVLPASLHAQYLAALPLPPAAPAADTRGFSGLWFTRTSPYHERKTIRLLLKGEPQTTRDYAEHLYKVACLLYDGELTYDQTNKMERKLVLLTSRLPQHMPSADPAALQLHLVVERCFDVFIKMSMNLRRMEVATHSIRFLTSVVMALNYWQVYSLLRWRPALYQFLTLIGFDLNECYARFLRDYHSYAHEQQELDGAALGKAAAEASRKRRRASQVLTPEHSDNDSVCLDAPELADRTGASPLRDKAPAKKRARPDLKQSHRVVARSDFKMAPSRSSNYDPDVVHECQLPAPEDASKMCLRRFSRKYELIRHQETVHSKKKKLFKCYVCVKQDPAIGPRIFTRHDTLAKHIRVNHRISGKEAKAEVAYSKKHAEIVEEGDITVHVGRRKTKVDFELRAHMDKRGAAREGPDGVLMYDDIDELAPDSIHSGDEGLY</sequence>
<keyword evidence="1" id="KW-0863">Zinc-finger</keyword>
<evidence type="ECO:0000256" key="1">
    <source>
        <dbReference type="PROSITE-ProRule" id="PRU00042"/>
    </source>
</evidence>
<proteinExistence type="predicted"/>
<dbReference type="GeneID" id="30031803"/>
<evidence type="ECO:0000313" key="4">
    <source>
        <dbReference type="EMBL" id="OBA21030.1"/>
    </source>
</evidence>
<dbReference type="InterPro" id="IPR013087">
    <property type="entry name" value="Znf_C2H2_type"/>
</dbReference>